<dbReference type="PANTHER" id="PTHR13309:SF0">
    <property type="entry name" value="FMR1-INTERACTING PROTEIN NUFIP1"/>
    <property type="match status" value="1"/>
</dbReference>
<gene>
    <name evidence="7" type="ORF">D6D19_09390</name>
</gene>
<dbReference type="GO" id="GO:0008270">
    <property type="term" value="F:zinc ion binding"/>
    <property type="evidence" value="ECO:0007669"/>
    <property type="project" value="UniProtKB-KW"/>
</dbReference>
<reference evidence="7 8" key="1">
    <citation type="submission" date="2018-10" db="EMBL/GenBank/DDBJ databases">
        <title>Fifty Aureobasidium pullulans genomes reveal a recombining polyextremotolerant generalist.</title>
        <authorList>
            <person name="Gostincar C."/>
            <person name="Turk M."/>
            <person name="Zajc J."/>
            <person name="Gunde-Cimerman N."/>
        </authorList>
    </citation>
    <scope>NUCLEOTIDE SEQUENCE [LARGE SCALE GENOMIC DNA]</scope>
    <source>
        <strain evidence="7 8">EXF-10659</strain>
    </source>
</reference>
<dbReference type="SMART" id="SM00356">
    <property type="entry name" value="ZnF_C3H1"/>
    <property type="match status" value="1"/>
</dbReference>
<accession>A0A4V4IP73</accession>
<dbReference type="PROSITE" id="PS50103">
    <property type="entry name" value="ZF_C3H1"/>
    <property type="match status" value="1"/>
</dbReference>
<evidence type="ECO:0000256" key="3">
    <source>
        <dbReference type="ARBA" id="ARBA00022833"/>
    </source>
</evidence>
<feature type="compositionally biased region" description="Acidic residues" evidence="5">
    <location>
        <begin position="279"/>
        <end position="296"/>
    </location>
</feature>
<organism evidence="7 8">
    <name type="scientific">Aureobasidium pullulans</name>
    <name type="common">Black yeast</name>
    <name type="synonym">Pullularia pullulans</name>
    <dbReference type="NCBI Taxonomy" id="5580"/>
    <lineage>
        <taxon>Eukaryota</taxon>
        <taxon>Fungi</taxon>
        <taxon>Dikarya</taxon>
        <taxon>Ascomycota</taxon>
        <taxon>Pezizomycotina</taxon>
        <taxon>Dothideomycetes</taxon>
        <taxon>Dothideomycetidae</taxon>
        <taxon>Dothideales</taxon>
        <taxon>Saccotheciaceae</taxon>
        <taxon>Aureobasidium</taxon>
    </lineage>
</organism>
<dbReference type="Gene3D" id="4.10.1000.10">
    <property type="entry name" value="Zinc finger, CCCH-type"/>
    <property type="match status" value="1"/>
</dbReference>
<evidence type="ECO:0000256" key="4">
    <source>
        <dbReference type="PROSITE-ProRule" id="PRU00723"/>
    </source>
</evidence>
<feature type="compositionally biased region" description="Basic and acidic residues" evidence="5">
    <location>
        <begin position="338"/>
        <end position="361"/>
    </location>
</feature>
<comment type="caution">
    <text evidence="7">The sequence shown here is derived from an EMBL/GenBank/DDBJ whole genome shotgun (WGS) entry which is preliminary data.</text>
</comment>
<feature type="domain" description="C3H1-type" evidence="6">
    <location>
        <begin position="514"/>
        <end position="542"/>
    </location>
</feature>
<dbReference type="InterPro" id="IPR019496">
    <property type="entry name" value="NUFIP1_cons_dom"/>
</dbReference>
<dbReference type="GO" id="GO:0003723">
    <property type="term" value="F:RNA binding"/>
    <property type="evidence" value="ECO:0007669"/>
    <property type="project" value="InterPro"/>
</dbReference>
<feature type="region of interest" description="Disordered" evidence="5">
    <location>
        <begin position="41"/>
        <end position="311"/>
    </location>
</feature>
<protein>
    <recommendedName>
        <fullName evidence="6">C3H1-type domain-containing protein</fullName>
    </recommendedName>
</protein>
<dbReference type="InterPro" id="IPR039136">
    <property type="entry name" value="NUFIP1-like"/>
</dbReference>
<feature type="compositionally biased region" description="Gly residues" evidence="5">
    <location>
        <begin position="71"/>
        <end position="95"/>
    </location>
</feature>
<feature type="zinc finger region" description="C3H1-type" evidence="4">
    <location>
        <begin position="514"/>
        <end position="542"/>
    </location>
</feature>
<proteinExistence type="predicted"/>
<evidence type="ECO:0000259" key="6">
    <source>
        <dbReference type="PROSITE" id="PS50103"/>
    </source>
</evidence>
<dbReference type="GO" id="GO:0005634">
    <property type="term" value="C:nucleus"/>
    <property type="evidence" value="ECO:0007669"/>
    <property type="project" value="TreeGrafter"/>
</dbReference>
<feature type="compositionally biased region" description="Polar residues" evidence="5">
    <location>
        <begin position="456"/>
        <end position="470"/>
    </location>
</feature>
<keyword evidence="2 4" id="KW-0863">Zinc-finger</keyword>
<dbReference type="Proteomes" id="UP000308802">
    <property type="component" value="Unassembled WGS sequence"/>
</dbReference>
<feature type="compositionally biased region" description="Basic and acidic residues" evidence="5">
    <location>
        <begin position="377"/>
        <end position="408"/>
    </location>
</feature>
<name>A0A4V4IP73_AURPU</name>
<feature type="compositionally biased region" description="Polar residues" evidence="5">
    <location>
        <begin position="56"/>
        <end position="69"/>
    </location>
</feature>
<keyword evidence="3 4" id="KW-0862">Zinc</keyword>
<dbReference type="GO" id="GO:0000492">
    <property type="term" value="P:box C/D snoRNP assembly"/>
    <property type="evidence" value="ECO:0007669"/>
    <property type="project" value="TreeGrafter"/>
</dbReference>
<sequence length="589" mass="64760">MCARVELGGRFWLLRGILQPYGFKGEGLARDQSYWKDFIMNGFSFPPPPPPPPKAASSSQPEATNQFNNRGGRGGRGGRGSSRGRGGAPQRGGGSFQQQNNNQSGYGQQNTGNYQPSYGNQQQQYQAPQQYQNAQQYQVPQQYQPPQQYQAPPGSYVNPAFSGMQAQTYPQPQVSQYGQQPVYSAGPSDFSPYGNSGNANSPPGAKRTREQAFGQSNRGHPMKKPPSAPKVQVAPAIPSFGAPILPQKPPAPILSGGGLKQRPSTGLGLIPKDYASPENSDEDDDEGEEEDVDEEAALSALQDGPLSFEFNGELSTLGSAADIAEWIAERRKRWPSKRRVEEKEQEVLSRMEERRRIEQETRAAIASASGGEYQPVVREDRQQRQMRKPATERQARQKDDSTLEDTQKELAVQMQKVEELQRLLAEKGQAPIFAETSEQAVDASHQPTETTDLDQAPTNQPDQNAPTEATSPFLDHHSDSDSDAAPEQTSSKLSHPIRVPPPSQPLKAHPKPPQAEAKPCVSFANQGRCKFGNKCRYKHDVSSAQEKGKRKTLFQRLVEQEMDEENKLALQAIKYLGGVGFFSKNVGST</sequence>
<evidence type="ECO:0000256" key="5">
    <source>
        <dbReference type="SAM" id="MobiDB-lite"/>
    </source>
</evidence>
<dbReference type="EMBL" id="QZAO01000522">
    <property type="protein sequence ID" value="THW64937.1"/>
    <property type="molecule type" value="Genomic_DNA"/>
</dbReference>
<keyword evidence="1 4" id="KW-0479">Metal-binding</keyword>
<feature type="region of interest" description="Disordered" evidence="5">
    <location>
        <begin position="431"/>
        <end position="519"/>
    </location>
</feature>
<evidence type="ECO:0000313" key="7">
    <source>
        <dbReference type="EMBL" id="THW64937.1"/>
    </source>
</evidence>
<dbReference type="PANTHER" id="PTHR13309">
    <property type="entry name" value="NUCLEAR FRAGILE X MENTAL RETARDATION PROTEIN INTERACTING PROTEIN 1"/>
    <property type="match status" value="1"/>
</dbReference>
<feature type="compositionally biased region" description="Low complexity" evidence="5">
    <location>
        <begin position="96"/>
        <end position="154"/>
    </location>
</feature>
<feature type="region of interest" description="Disordered" evidence="5">
    <location>
        <begin position="334"/>
        <end position="410"/>
    </location>
</feature>
<evidence type="ECO:0000256" key="1">
    <source>
        <dbReference type="ARBA" id="ARBA00022723"/>
    </source>
</evidence>
<dbReference type="InterPro" id="IPR036855">
    <property type="entry name" value="Znf_CCCH_sf"/>
</dbReference>
<feature type="compositionally biased region" description="Polar residues" evidence="5">
    <location>
        <begin position="164"/>
        <end position="182"/>
    </location>
</feature>
<dbReference type="InterPro" id="IPR000571">
    <property type="entry name" value="Znf_CCCH"/>
</dbReference>
<feature type="compositionally biased region" description="Pro residues" evidence="5">
    <location>
        <begin position="45"/>
        <end position="54"/>
    </location>
</feature>
<dbReference type="Pfam" id="PF10453">
    <property type="entry name" value="NUFIP1"/>
    <property type="match status" value="1"/>
</dbReference>
<dbReference type="Pfam" id="PF25585">
    <property type="entry name" value="zf-CCCH_DUS3L"/>
    <property type="match status" value="1"/>
</dbReference>
<evidence type="ECO:0000313" key="8">
    <source>
        <dbReference type="Proteomes" id="UP000308802"/>
    </source>
</evidence>
<dbReference type="AlphaFoldDB" id="A0A4V4IP73"/>
<evidence type="ECO:0000256" key="2">
    <source>
        <dbReference type="ARBA" id="ARBA00022771"/>
    </source>
</evidence>
<dbReference type="SUPFAM" id="SSF90229">
    <property type="entry name" value="CCCH zinc finger"/>
    <property type="match status" value="1"/>
</dbReference>